<feature type="transmembrane region" description="Helical" evidence="2">
    <location>
        <begin position="15"/>
        <end position="37"/>
    </location>
</feature>
<dbReference type="KEGG" id="uvi:66063554"/>
<organism evidence="3 6">
    <name type="scientific">Ustilaginoidea virens</name>
    <name type="common">Rice false smut fungus</name>
    <name type="synonym">Villosiclava virens</name>
    <dbReference type="NCBI Taxonomy" id="1159556"/>
    <lineage>
        <taxon>Eukaryota</taxon>
        <taxon>Fungi</taxon>
        <taxon>Dikarya</taxon>
        <taxon>Ascomycota</taxon>
        <taxon>Pezizomycotina</taxon>
        <taxon>Sordariomycetes</taxon>
        <taxon>Hypocreomycetidae</taxon>
        <taxon>Hypocreales</taxon>
        <taxon>Clavicipitaceae</taxon>
        <taxon>Ustilaginoidea</taxon>
    </lineage>
</organism>
<dbReference type="PANTHER" id="PTHR39608">
    <property type="entry name" value="INTEGRAL MEMBRANE PROTEIN (AFU_ORTHOLOGUE AFUA_5G08640)"/>
    <property type="match status" value="1"/>
</dbReference>
<evidence type="ECO:0000313" key="5">
    <source>
        <dbReference type="Proteomes" id="UP000027002"/>
    </source>
</evidence>
<evidence type="ECO:0000313" key="6">
    <source>
        <dbReference type="Proteomes" id="UP000054053"/>
    </source>
</evidence>
<evidence type="ECO:0000256" key="1">
    <source>
        <dbReference type="SAM" id="MobiDB-lite"/>
    </source>
</evidence>
<dbReference type="STRING" id="1159556.A0A063BR82"/>
<keyword evidence="2" id="KW-0812">Transmembrane</keyword>
<evidence type="ECO:0000313" key="3">
    <source>
        <dbReference type="EMBL" id="GAO18898.1"/>
    </source>
</evidence>
<dbReference type="AlphaFoldDB" id="A0A063BR82"/>
<feature type="transmembrane region" description="Helical" evidence="2">
    <location>
        <begin position="49"/>
        <end position="68"/>
    </location>
</feature>
<dbReference type="PANTHER" id="PTHR39608:SF2">
    <property type="entry name" value="MARVEL DOMAIN-CONTAINING PROTEIN"/>
    <property type="match status" value="1"/>
</dbReference>
<protein>
    <recommendedName>
        <fullName evidence="7">MARVEL domain-containing protein</fullName>
    </recommendedName>
</protein>
<feature type="compositionally biased region" description="Low complexity" evidence="1">
    <location>
        <begin position="159"/>
        <end position="172"/>
    </location>
</feature>
<gene>
    <name evidence="4" type="ORF">UV8b_02776</name>
    <name evidence="3" type="ORF">UVI_02030670</name>
</gene>
<feature type="transmembrane region" description="Helical" evidence="2">
    <location>
        <begin position="74"/>
        <end position="96"/>
    </location>
</feature>
<dbReference type="HOGENOM" id="CLU_099909_2_0_1"/>
<keyword evidence="2" id="KW-0472">Membrane</keyword>
<name>A0A063BR82_USTVR</name>
<accession>A0A063BR82</accession>
<dbReference type="EMBL" id="BBTG02000014">
    <property type="protein sequence ID" value="GAO18898.1"/>
    <property type="molecule type" value="Genomic_DNA"/>
</dbReference>
<keyword evidence="2" id="KW-1133">Transmembrane helix</keyword>
<dbReference type="RefSeq" id="XP_042996208.1">
    <property type="nucleotide sequence ID" value="XM_043140274.1"/>
</dbReference>
<keyword evidence="5" id="KW-1185">Reference proteome</keyword>
<dbReference type="OrthoDB" id="20872at2759"/>
<feature type="region of interest" description="Disordered" evidence="1">
    <location>
        <begin position="151"/>
        <end position="172"/>
    </location>
</feature>
<evidence type="ECO:0000313" key="4">
    <source>
        <dbReference type="EMBL" id="QUC18535.1"/>
    </source>
</evidence>
<dbReference type="EMBL" id="CP072754">
    <property type="protein sequence ID" value="QUC18535.1"/>
    <property type="molecule type" value="Genomic_DNA"/>
</dbReference>
<sequence length="172" mass="19307">MATSALRILAGVNHFIIWASAIIVTALISWFINVFSTWSNRTHIIYQEVIAVVTLAFWTIGLVLPFIGAYKGHLWPLNLIFSYLWITSFIFSAIDWSNNRCRIVGPALGRCGRKRTIAAFNFIAFFFLLCNTLIEAYIWAAHRRDRDGVRNGVAKERPSTSSAPAQPATTAV</sequence>
<proteinExistence type="predicted"/>
<dbReference type="GO" id="GO:0016020">
    <property type="term" value="C:membrane"/>
    <property type="evidence" value="ECO:0007669"/>
    <property type="project" value="UniProtKB-SubCell"/>
</dbReference>
<reference evidence="4" key="3">
    <citation type="submission" date="2020-03" db="EMBL/GenBank/DDBJ databases">
        <title>A mixture of massive structural variations and highly conserved coding sequences in Ustilaginoidea virens genome.</title>
        <authorList>
            <person name="Zhang K."/>
            <person name="Zhao Z."/>
            <person name="Zhang Z."/>
            <person name="Li Y."/>
            <person name="Hsiang T."/>
            <person name="Sun W."/>
        </authorList>
    </citation>
    <scope>NUCLEOTIDE SEQUENCE</scope>
    <source>
        <strain evidence="4">UV-8b</strain>
    </source>
</reference>
<feature type="transmembrane region" description="Helical" evidence="2">
    <location>
        <begin position="117"/>
        <end position="140"/>
    </location>
</feature>
<dbReference type="Proteomes" id="UP000027002">
    <property type="component" value="Chromosome 2"/>
</dbReference>
<reference evidence="3" key="1">
    <citation type="journal article" date="2016" name="Genome Announc.">
        <title>Genome Sequence of Ustilaginoidea virens IPU010, a Rice Pathogenic Fungus Causing False Smut.</title>
        <authorList>
            <person name="Kumagai T."/>
            <person name="Ishii T."/>
            <person name="Terai G."/>
            <person name="Umemura M."/>
            <person name="Machida M."/>
            <person name="Asai K."/>
        </authorList>
    </citation>
    <scope>NUCLEOTIDE SEQUENCE [LARGE SCALE GENOMIC DNA]</scope>
    <source>
        <strain evidence="3">IPU010</strain>
    </source>
</reference>
<dbReference type="Proteomes" id="UP000054053">
    <property type="component" value="Unassembled WGS sequence"/>
</dbReference>
<evidence type="ECO:0000256" key="2">
    <source>
        <dbReference type="SAM" id="Phobius"/>
    </source>
</evidence>
<reference evidence="6" key="2">
    <citation type="journal article" date="2016" name="Genome Announc.">
        <title>Genome sequence of Ustilaginoidea virens IPU010, a rice pathogenic fungus causing false smut.</title>
        <authorList>
            <person name="Kumagai T."/>
            <person name="Ishii T."/>
            <person name="Terai G."/>
            <person name="Umemura M."/>
            <person name="Machida M."/>
            <person name="Asai K."/>
        </authorList>
    </citation>
    <scope>NUCLEOTIDE SEQUENCE [LARGE SCALE GENOMIC DNA]</scope>
    <source>
        <strain evidence="6">IPU010</strain>
    </source>
</reference>
<dbReference type="GeneID" id="66063554"/>
<evidence type="ECO:0008006" key="7">
    <source>
        <dbReference type="Google" id="ProtNLM"/>
    </source>
</evidence>